<organism evidence="3 4">
    <name type="scientific">Chromobacterium haemolyticum</name>
    <dbReference type="NCBI Taxonomy" id="394935"/>
    <lineage>
        <taxon>Bacteria</taxon>
        <taxon>Pseudomonadati</taxon>
        <taxon>Pseudomonadota</taxon>
        <taxon>Betaproteobacteria</taxon>
        <taxon>Neisseriales</taxon>
        <taxon>Chromobacteriaceae</taxon>
        <taxon>Chromobacterium</taxon>
    </lineage>
</organism>
<dbReference type="InterPro" id="IPR012674">
    <property type="entry name" value="Calycin"/>
</dbReference>
<sequence length="274" mass="30331">MSNVTPEFIQVGALADGFAPDSLALPRCAELDGQSLRLCFDDDSVADCRLESDGDASVAIVQPGLASSLTDMNGLHASSLRPGVYFVDFLHQGPAAQSLSLILDLARGRFTLVRGRLPDATATRICAFDRVERQLELTGVEVEFLHGAVNQPAAAVPPHAPSRELIGMRNRYRYSPTECYEHIYLNDGLYAWHCLEGVERGLADVDRCHYYQVAERLYLFVWREKIIPTLGVILIDLEQMRTDGKIFGYQDGDFGATRNFRVGARASIVNHTRG</sequence>
<evidence type="ECO:0000259" key="2">
    <source>
        <dbReference type="Pfam" id="PF17409"/>
    </source>
</evidence>
<dbReference type="InterPro" id="IPR024724">
    <property type="entry name" value="MoaF_N"/>
</dbReference>
<dbReference type="Pfam" id="PF17409">
    <property type="entry name" value="MoaF_C"/>
    <property type="match status" value="1"/>
</dbReference>
<dbReference type="Pfam" id="PF10703">
    <property type="entry name" value="MoaF"/>
    <property type="match status" value="1"/>
</dbReference>
<proteinExistence type="predicted"/>
<dbReference type="AlphaFoldDB" id="A0A1W0CI95"/>
<evidence type="ECO:0000259" key="1">
    <source>
        <dbReference type="Pfam" id="PF10703"/>
    </source>
</evidence>
<accession>A0A1W0CI95</accession>
<evidence type="ECO:0000313" key="4">
    <source>
        <dbReference type="Proteomes" id="UP000192721"/>
    </source>
</evidence>
<dbReference type="InterPro" id="IPR035348">
    <property type="entry name" value="MoaF_C"/>
</dbReference>
<feature type="domain" description="Molybdenum cofactor biosynthesis protein F N-terminal" evidence="1">
    <location>
        <begin position="7"/>
        <end position="119"/>
    </location>
</feature>
<name>A0A1W0CI95_9NEIS</name>
<feature type="domain" description="MoaF C-terminal" evidence="2">
    <location>
        <begin position="159"/>
        <end position="272"/>
    </location>
</feature>
<dbReference type="RefSeq" id="WP_081556529.1">
    <property type="nucleotide sequence ID" value="NZ_MUKV01000032.1"/>
</dbReference>
<dbReference type="Proteomes" id="UP000192721">
    <property type="component" value="Unassembled WGS sequence"/>
</dbReference>
<gene>
    <name evidence="3" type="ORF">B0T45_18830</name>
</gene>
<comment type="caution">
    <text evidence="3">The sequence shown here is derived from an EMBL/GenBank/DDBJ whole genome shotgun (WGS) entry which is preliminary data.</text>
</comment>
<reference evidence="3 4" key="1">
    <citation type="submission" date="2017-02" db="EMBL/GenBank/DDBJ databases">
        <title>Chromobacterium haemolyticum H5244.</title>
        <authorList>
            <person name="Gulvik C.A."/>
        </authorList>
    </citation>
    <scope>NUCLEOTIDE SEQUENCE [LARGE SCALE GENOMIC DNA]</scope>
    <source>
        <strain evidence="3 4">H5244</strain>
    </source>
</reference>
<evidence type="ECO:0000313" key="3">
    <source>
        <dbReference type="EMBL" id="OQS34520.1"/>
    </source>
</evidence>
<dbReference type="Gene3D" id="2.40.128.20">
    <property type="match status" value="1"/>
</dbReference>
<protein>
    <submittedName>
        <fullName evidence="3">Molybdenum cofactor biosynthesis protein F</fullName>
    </submittedName>
</protein>
<dbReference type="EMBL" id="MUKV01000032">
    <property type="protein sequence ID" value="OQS34520.1"/>
    <property type="molecule type" value="Genomic_DNA"/>
</dbReference>